<reference evidence="3" key="2">
    <citation type="submission" date="2025-08" db="UniProtKB">
        <authorList>
            <consortium name="Ensembl"/>
        </authorList>
    </citation>
    <scope>IDENTIFICATION</scope>
</reference>
<protein>
    <recommendedName>
        <fullName evidence="5">SGNH hydrolase-type esterase domain-containing protein</fullName>
    </recommendedName>
</protein>
<accession>A0A672YMT9</accession>
<reference evidence="3" key="3">
    <citation type="submission" date="2025-09" db="UniProtKB">
        <authorList>
            <consortium name="Ensembl"/>
        </authorList>
    </citation>
    <scope>IDENTIFICATION</scope>
</reference>
<keyword evidence="1" id="KW-0175">Coiled coil</keyword>
<proteinExistence type="predicted"/>
<feature type="compositionally biased region" description="Pro residues" evidence="2">
    <location>
        <begin position="216"/>
        <end position="226"/>
    </location>
</feature>
<dbReference type="CDD" id="cd00229">
    <property type="entry name" value="SGNH_hydrolase"/>
    <property type="match status" value="1"/>
</dbReference>
<dbReference type="Gene3D" id="3.40.50.12700">
    <property type="match status" value="1"/>
</dbReference>
<evidence type="ECO:0008006" key="5">
    <source>
        <dbReference type="Google" id="ProtNLM"/>
    </source>
</evidence>
<dbReference type="AlphaFoldDB" id="A0A672YMT9"/>
<reference evidence="3" key="1">
    <citation type="submission" date="2019-06" db="EMBL/GenBank/DDBJ databases">
        <authorList>
            <consortium name="Wellcome Sanger Institute Data Sharing"/>
        </authorList>
    </citation>
    <scope>NUCLEOTIDE SEQUENCE [LARGE SCALE GENOMIC DNA]</scope>
</reference>
<evidence type="ECO:0000256" key="2">
    <source>
        <dbReference type="SAM" id="MobiDB-lite"/>
    </source>
</evidence>
<evidence type="ECO:0000256" key="1">
    <source>
        <dbReference type="SAM" id="Coils"/>
    </source>
</evidence>
<feature type="coiled-coil region" evidence="1">
    <location>
        <begin position="12"/>
        <end position="46"/>
    </location>
</feature>
<feature type="compositionally biased region" description="Basic and acidic residues" evidence="2">
    <location>
        <begin position="191"/>
        <end position="200"/>
    </location>
</feature>
<keyword evidence="4" id="KW-1185">Reference proteome</keyword>
<feature type="compositionally biased region" description="Pro residues" evidence="2">
    <location>
        <begin position="129"/>
        <end position="149"/>
    </location>
</feature>
<evidence type="ECO:0000313" key="4">
    <source>
        <dbReference type="Proteomes" id="UP000472271"/>
    </source>
</evidence>
<feature type="region of interest" description="Disordered" evidence="2">
    <location>
        <begin position="127"/>
        <end position="227"/>
    </location>
</feature>
<dbReference type="Gene3D" id="3.40.50.12690">
    <property type="match status" value="1"/>
</dbReference>
<evidence type="ECO:0000313" key="3">
    <source>
        <dbReference type="Ensembl" id="ENSSORP00005005827.1"/>
    </source>
</evidence>
<dbReference type="Proteomes" id="UP000472271">
    <property type="component" value="Chromosome 10"/>
</dbReference>
<sequence>MASSSSAGDSPLVEANKTLVKAYQTIADLKEEILRLSAELEEKNAQLCGFSSRLPTLSSLFLKSAEKPKASCDDTVLWDPSSACSRPPCSTPWSEVVIRGRKNNTSKDSPPPTISTSNRFAVLSVEDAPAPPPAAGVPPIPPGSVPEPAPADSVAATELITGDGPKAGPPVKPSNKGPRSSVRSSARRRLLREAVRRHTDGPPVECPPRETRNPSPSTPSPRPLFPPTTAILGDSIIRHVRFFNAITRCFPGSTVTSILHELPQMLLSLPSTVTRIIVHVGFNDTSLQQSEVTKVHFKNLFDKLKRSGKAVFISGPLPSFARGEGRFSRLLSLNTWLQSASALNGFSFIDNFNLFWNRSSFYKSDGVHPSTLGSSVLAQNIQHAVQTKTTPTPM</sequence>
<dbReference type="SUPFAM" id="SSF52266">
    <property type="entry name" value="SGNH hydrolase"/>
    <property type="match status" value="1"/>
</dbReference>
<organism evidence="3 4">
    <name type="scientific">Sphaeramia orbicularis</name>
    <name type="common">orbiculate cardinalfish</name>
    <dbReference type="NCBI Taxonomy" id="375764"/>
    <lineage>
        <taxon>Eukaryota</taxon>
        <taxon>Metazoa</taxon>
        <taxon>Chordata</taxon>
        <taxon>Craniata</taxon>
        <taxon>Vertebrata</taxon>
        <taxon>Euteleostomi</taxon>
        <taxon>Actinopterygii</taxon>
        <taxon>Neopterygii</taxon>
        <taxon>Teleostei</taxon>
        <taxon>Neoteleostei</taxon>
        <taxon>Acanthomorphata</taxon>
        <taxon>Gobiaria</taxon>
        <taxon>Kurtiformes</taxon>
        <taxon>Apogonoidei</taxon>
        <taxon>Apogonidae</taxon>
        <taxon>Apogoninae</taxon>
        <taxon>Sphaeramia</taxon>
    </lineage>
</organism>
<name>A0A672YMT9_9TELE</name>
<dbReference type="InParanoid" id="A0A672YMT9"/>
<dbReference type="Ensembl" id="ENSSORT00005006074.1">
    <property type="protein sequence ID" value="ENSSORP00005005827.1"/>
    <property type="gene ID" value="ENSSORG00005003504.1"/>
</dbReference>